<dbReference type="EMBL" id="JH431408">
    <property type="status" value="NOT_ANNOTATED_CDS"/>
    <property type="molecule type" value="Genomic_DNA"/>
</dbReference>
<dbReference type="EnsemblMetazoa" id="SMAR003869-RA">
    <property type="protein sequence ID" value="SMAR003869-PA"/>
    <property type="gene ID" value="SMAR003869"/>
</dbReference>
<keyword evidence="2" id="KW-1185">Reference proteome</keyword>
<evidence type="ECO:0000313" key="2">
    <source>
        <dbReference type="Proteomes" id="UP000014500"/>
    </source>
</evidence>
<dbReference type="Proteomes" id="UP000014500">
    <property type="component" value="Unassembled WGS sequence"/>
</dbReference>
<proteinExistence type="predicted"/>
<reference evidence="1" key="2">
    <citation type="submission" date="2015-02" db="UniProtKB">
        <authorList>
            <consortium name="EnsemblMetazoa"/>
        </authorList>
    </citation>
    <scope>IDENTIFICATION</scope>
</reference>
<sequence>MNIRDTKTPMKNDEKTTSSPSITIHFCHFRIVTFYANLANEVEFDTVVMVRRCKVLPYFAYFLPTVRHFNSVNL</sequence>
<evidence type="ECO:0000313" key="1">
    <source>
        <dbReference type="EnsemblMetazoa" id="SMAR003869-PA"/>
    </source>
</evidence>
<dbReference type="AlphaFoldDB" id="T1IS13"/>
<accession>T1IS13</accession>
<reference evidence="2" key="1">
    <citation type="submission" date="2011-05" db="EMBL/GenBank/DDBJ databases">
        <authorList>
            <person name="Richards S.R."/>
            <person name="Qu J."/>
            <person name="Jiang H."/>
            <person name="Jhangiani S.N."/>
            <person name="Agravi P."/>
            <person name="Goodspeed R."/>
            <person name="Gross S."/>
            <person name="Mandapat C."/>
            <person name="Jackson L."/>
            <person name="Mathew T."/>
            <person name="Pu L."/>
            <person name="Thornton R."/>
            <person name="Saada N."/>
            <person name="Wilczek-Boney K.B."/>
            <person name="Lee S."/>
            <person name="Kovar C."/>
            <person name="Wu Y."/>
            <person name="Scherer S.E."/>
            <person name="Worley K.C."/>
            <person name="Muzny D.M."/>
            <person name="Gibbs R."/>
        </authorList>
    </citation>
    <scope>NUCLEOTIDE SEQUENCE</scope>
    <source>
        <strain evidence="2">Brora</strain>
    </source>
</reference>
<name>T1IS13_STRMM</name>
<organism evidence="1 2">
    <name type="scientific">Strigamia maritima</name>
    <name type="common">European centipede</name>
    <name type="synonym">Geophilus maritimus</name>
    <dbReference type="NCBI Taxonomy" id="126957"/>
    <lineage>
        <taxon>Eukaryota</taxon>
        <taxon>Metazoa</taxon>
        <taxon>Ecdysozoa</taxon>
        <taxon>Arthropoda</taxon>
        <taxon>Myriapoda</taxon>
        <taxon>Chilopoda</taxon>
        <taxon>Pleurostigmophora</taxon>
        <taxon>Geophilomorpha</taxon>
        <taxon>Linotaeniidae</taxon>
        <taxon>Strigamia</taxon>
    </lineage>
</organism>
<protein>
    <submittedName>
        <fullName evidence="1">Uncharacterized protein</fullName>
    </submittedName>
</protein>
<dbReference type="HOGENOM" id="CLU_2690926_0_0_1"/>